<evidence type="ECO:0000256" key="4">
    <source>
        <dbReference type="ARBA" id="ARBA00022670"/>
    </source>
</evidence>
<keyword evidence="10" id="KW-0325">Glycoprotein</keyword>
<evidence type="ECO:0000256" key="11">
    <source>
        <dbReference type="PIRSR" id="PIRSR601461-2"/>
    </source>
</evidence>
<dbReference type="GO" id="GO:0004190">
    <property type="term" value="F:aspartic-type endopeptidase activity"/>
    <property type="evidence" value="ECO:0007669"/>
    <property type="project" value="UniProtKB-KW"/>
</dbReference>
<dbReference type="GO" id="GO:0005764">
    <property type="term" value="C:lysosome"/>
    <property type="evidence" value="ECO:0007669"/>
    <property type="project" value="TreeGrafter"/>
</dbReference>
<dbReference type="InterPro" id="IPR033121">
    <property type="entry name" value="PEPTIDASE_A1"/>
</dbReference>
<evidence type="ECO:0000256" key="2">
    <source>
        <dbReference type="ARBA" id="ARBA00007447"/>
    </source>
</evidence>
<evidence type="ECO:0000313" key="14">
    <source>
        <dbReference type="Proteomes" id="UP000053660"/>
    </source>
</evidence>
<evidence type="ECO:0000256" key="8">
    <source>
        <dbReference type="ARBA" id="ARBA00023145"/>
    </source>
</evidence>
<evidence type="ECO:0000256" key="7">
    <source>
        <dbReference type="ARBA" id="ARBA00022801"/>
    </source>
</evidence>
<dbReference type="CDD" id="cd05471">
    <property type="entry name" value="pepsin_like"/>
    <property type="match status" value="1"/>
</dbReference>
<evidence type="ECO:0000259" key="12">
    <source>
        <dbReference type="PROSITE" id="PS51767"/>
    </source>
</evidence>
<dbReference type="PANTHER" id="PTHR47966">
    <property type="entry name" value="BETA-SITE APP-CLEAVING ENZYME, ISOFORM A-RELATED"/>
    <property type="match status" value="1"/>
</dbReference>
<evidence type="ECO:0000256" key="5">
    <source>
        <dbReference type="ARBA" id="ARBA00022729"/>
    </source>
</evidence>
<evidence type="ECO:0000256" key="6">
    <source>
        <dbReference type="ARBA" id="ARBA00022750"/>
    </source>
</evidence>
<sequence>MIGNDTVGFGEPGPAQLSVPGTFIGQTYKIHDYFAEHPIDGVIGMAFSELSYNGFVPPLERAGDLGIVEPIFTVYMQRVGGKAENVYGGTITYGGLDSEHCSERVSYYPLSTTSYWKFKVDSFAMGGYSLKRRLDAISDTASSFIGTAYPFMADQIAEKVGAKYNKEHDLYYINCQANVSTVITIDEEKFTVEAKNLIIQVEEDLCILALYGYQYFWGSVWILGTPFIRQYCTIYDIGNERIGFAKSLQT</sequence>
<dbReference type="Pfam" id="PF00026">
    <property type="entry name" value="Asp"/>
    <property type="match status" value="1"/>
</dbReference>
<evidence type="ECO:0000313" key="13">
    <source>
        <dbReference type="EMBL" id="KHJ89731.1"/>
    </source>
</evidence>
<accession>A0A0B1T0Q2</accession>
<evidence type="ECO:0000256" key="1">
    <source>
        <dbReference type="ARBA" id="ARBA00004613"/>
    </source>
</evidence>
<comment type="subcellular location">
    <subcellularLocation>
        <location evidence="1">Secreted</location>
    </subcellularLocation>
</comment>
<dbReference type="EMBL" id="KN553832">
    <property type="protein sequence ID" value="KHJ89731.1"/>
    <property type="molecule type" value="Genomic_DNA"/>
</dbReference>
<dbReference type="PRINTS" id="PR00792">
    <property type="entry name" value="PEPSIN"/>
</dbReference>
<proteinExistence type="inferred from homology"/>
<dbReference type="OrthoDB" id="5794195at2759"/>
<dbReference type="AlphaFoldDB" id="A0A0B1T0Q2"/>
<dbReference type="InterPro" id="IPR034164">
    <property type="entry name" value="Pepsin-like_dom"/>
</dbReference>
<keyword evidence="3" id="KW-0964">Secreted</keyword>
<dbReference type="Gene3D" id="2.40.70.10">
    <property type="entry name" value="Acid Proteases"/>
    <property type="match status" value="2"/>
</dbReference>
<dbReference type="PANTHER" id="PTHR47966:SF44">
    <property type="entry name" value="PEPTIDASE A1 DOMAIN-CONTAINING PROTEIN"/>
    <property type="match status" value="1"/>
</dbReference>
<dbReference type="GO" id="GO:0006508">
    <property type="term" value="P:proteolysis"/>
    <property type="evidence" value="ECO:0007669"/>
    <property type="project" value="UniProtKB-KW"/>
</dbReference>
<dbReference type="SUPFAM" id="SSF50630">
    <property type="entry name" value="Acid proteases"/>
    <property type="match status" value="1"/>
</dbReference>
<feature type="disulfide bond" evidence="11">
    <location>
        <begin position="175"/>
        <end position="206"/>
    </location>
</feature>
<comment type="similarity">
    <text evidence="2">Belongs to the peptidase A1 family.</text>
</comment>
<keyword evidence="8" id="KW-0865">Zymogen</keyword>
<keyword evidence="6" id="KW-0064">Aspartyl protease</keyword>
<dbReference type="PROSITE" id="PS51767">
    <property type="entry name" value="PEPTIDASE_A1"/>
    <property type="match status" value="1"/>
</dbReference>
<gene>
    <name evidence="13" type="ORF">OESDEN_10438</name>
</gene>
<keyword evidence="5" id="KW-0732">Signal</keyword>
<dbReference type="Proteomes" id="UP000053660">
    <property type="component" value="Unassembled WGS sequence"/>
</dbReference>
<evidence type="ECO:0000256" key="10">
    <source>
        <dbReference type="ARBA" id="ARBA00023180"/>
    </source>
</evidence>
<name>A0A0B1T0Q2_OESDE</name>
<protein>
    <submittedName>
        <fullName evidence="13">Eukaryotic aspartyl protease</fullName>
    </submittedName>
</protein>
<dbReference type="FunFam" id="2.40.70.10:FF:000058">
    <property type="entry name" value="ASpartyl Protease"/>
    <property type="match status" value="1"/>
</dbReference>
<dbReference type="InterPro" id="IPR001461">
    <property type="entry name" value="Aspartic_peptidase_A1"/>
</dbReference>
<dbReference type="InterPro" id="IPR021109">
    <property type="entry name" value="Peptidase_aspartic_dom_sf"/>
</dbReference>
<evidence type="ECO:0000256" key="9">
    <source>
        <dbReference type="ARBA" id="ARBA00023157"/>
    </source>
</evidence>
<organism evidence="13 14">
    <name type="scientific">Oesophagostomum dentatum</name>
    <name type="common">Nodular worm</name>
    <dbReference type="NCBI Taxonomy" id="61180"/>
    <lineage>
        <taxon>Eukaryota</taxon>
        <taxon>Metazoa</taxon>
        <taxon>Ecdysozoa</taxon>
        <taxon>Nematoda</taxon>
        <taxon>Chromadorea</taxon>
        <taxon>Rhabditida</taxon>
        <taxon>Rhabditina</taxon>
        <taxon>Rhabditomorpha</taxon>
        <taxon>Strongyloidea</taxon>
        <taxon>Strongylidae</taxon>
        <taxon>Oesophagostomum</taxon>
    </lineage>
</organism>
<keyword evidence="4 13" id="KW-0645">Protease</keyword>
<keyword evidence="9 11" id="KW-1015">Disulfide bond</keyword>
<keyword evidence="7" id="KW-0378">Hydrolase</keyword>
<feature type="domain" description="Peptidase A1" evidence="12">
    <location>
        <begin position="1"/>
        <end position="245"/>
    </location>
</feature>
<reference evidence="13 14" key="1">
    <citation type="submission" date="2014-03" db="EMBL/GenBank/DDBJ databases">
        <title>Draft genome of the hookworm Oesophagostomum dentatum.</title>
        <authorList>
            <person name="Mitreva M."/>
        </authorList>
    </citation>
    <scope>NUCLEOTIDE SEQUENCE [LARGE SCALE GENOMIC DNA]</scope>
    <source>
        <strain evidence="13 14">OD-Hann</strain>
    </source>
</reference>
<dbReference type="GO" id="GO:0005576">
    <property type="term" value="C:extracellular region"/>
    <property type="evidence" value="ECO:0007669"/>
    <property type="project" value="UniProtKB-SubCell"/>
</dbReference>
<evidence type="ECO:0000256" key="3">
    <source>
        <dbReference type="ARBA" id="ARBA00022525"/>
    </source>
</evidence>
<keyword evidence="14" id="KW-1185">Reference proteome</keyword>